<proteinExistence type="predicted"/>
<name>A0A3P7IVC5_STRVU</name>
<dbReference type="EMBL" id="UYYB01008067">
    <property type="protein sequence ID" value="VDM68207.1"/>
    <property type="molecule type" value="Genomic_DNA"/>
</dbReference>
<accession>A0A3P7IVC5</accession>
<gene>
    <name evidence="1" type="ORF">SVUK_LOCUS3205</name>
</gene>
<keyword evidence="2" id="KW-1185">Reference proteome</keyword>
<evidence type="ECO:0000313" key="2">
    <source>
        <dbReference type="Proteomes" id="UP000270094"/>
    </source>
</evidence>
<protein>
    <submittedName>
        <fullName evidence="1">Uncharacterized protein</fullName>
    </submittedName>
</protein>
<evidence type="ECO:0000313" key="1">
    <source>
        <dbReference type="EMBL" id="VDM68207.1"/>
    </source>
</evidence>
<sequence>MRRALSRMFTDVDDDFFTQIRAIINEYGSD</sequence>
<dbReference type="AlphaFoldDB" id="A0A3P7IVC5"/>
<dbReference type="Proteomes" id="UP000270094">
    <property type="component" value="Unassembled WGS sequence"/>
</dbReference>
<reference evidence="1 2" key="1">
    <citation type="submission" date="2018-11" db="EMBL/GenBank/DDBJ databases">
        <authorList>
            <consortium name="Pathogen Informatics"/>
        </authorList>
    </citation>
    <scope>NUCLEOTIDE SEQUENCE [LARGE SCALE GENOMIC DNA]</scope>
</reference>
<organism evidence="1 2">
    <name type="scientific">Strongylus vulgaris</name>
    <name type="common">Blood worm</name>
    <dbReference type="NCBI Taxonomy" id="40348"/>
    <lineage>
        <taxon>Eukaryota</taxon>
        <taxon>Metazoa</taxon>
        <taxon>Ecdysozoa</taxon>
        <taxon>Nematoda</taxon>
        <taxon>Chromadorea</taxon>
        <taxon>Rhabditida</taxon>
        <taxon>Rhabditina</taxon>
        <taxon>Rhabditomorpha</taxon>
        <taxon>Strongyloidea</taxon>
        <taxon>Strongylidae</taxon>
        <taxon>Strongylus</taxon>
    </lineage>
</organism>